<keyword evidence="3" id="KW-0251">Elongation factor</keyword>
<keyword evidence="3" id="KW-0648">Protein biosynthesis</keyword>
<dbReference type="EMBL" id="AODF01000015">
    <property type="protein sequence ID" value="EUJ31747.1"/>
    <property type="molecule type" value="Genomic_DNA"/>
</dbReference>
<dbReference type="PANTHER" id="PTHR22648">
    <property type="entry name" value="TRANSCRIPTION TERMINATION FACTOR NUSA"/>
    <property type="match status" value="1"/>
</dbReference>
<keyword evidence="4" id="KW-1185">Reference proteome</keyword>
<name>A0ABN0REZ2_9LIST</name>
<organism evidence="3 4">
    <name type="scientific">Listeria floridensis FSL S10-1187</name>
    <dbReference type="NCBI Taxonomy" id="1265817"/>
    <lineage>
        <taxon>Bacteria</taxon>
        <taxon>Bacillati</taxon>
        <taxon>Bacillota</taxon>
        <taxon>Bacilli</taxon>
        <taxon>Bacillales</taxon>
        <taxon>Listeriaceae</taxon>
        <taxon>Listeria</taxon>
    </lineage>
</organism>
<comment type="caution">
    <text evidence="3">The sequence shown here is derived from an EMBL/GenBank/DDBJ whole genome shotgun (WGS) entry which is preliminary data.</text>
</comment>
<dbReference type="InterPro" id="IPR013735">
    <property type="entry name" value="TF_NusA_N"/>
</dbReference>
<dbReference type="InterPro" id="IPR030842">
    <property type="entry name" value="TF_NusA_bacterial"/>
</dbReference>
<evidence type="ECO:0000259" key="2">
    <source>
        <dbReference type="Pfam" id="PF08529"/>
    </source>
</evidence>
<proteinExistence type="predicted"/>
<accession>A0ABN0REZ2</accession>
<dbReference type="PANTHER" id="PTHR22648:SF0">
    <property type="entry name" value="TRANSCRIPTION TERMINATION_ANTITERMINATION PROTEIN NUSA"/>
    <property type="match status" value="1"/>
</dbReference>
<evidence type="ECO:0000313" key="3">
    <source>
        <dbReference type="EMBL" id="EUJ31747.1"/>
    </source>
</evidence>
<dbReference type="GO" id="GO:0003746">
    <property type="term" value="F:translation elongation factor activity"/>
    <property type="evidence" value="ECO:0007669"/>
    <property type="project" value="UniProtKB-KW"/>
</dbReference>
<gene>
    <name evidence="3" type="primary">nusA</name>
    <name evidence="3" type="ORF">MFLO_08047</name>
</gene>
<evidence type="ECO:0000313" key="4">
    <source>
        <dbReference type="Proteomes" id="UP000019249"/>
    </source>
</evidence>
<protein>
    <submittedName>
        <fullName evidence="3">Transcription elongation factor NusA</fullName>
    </submittedName>
</protein>
<sequence length="127" mass="14427">MSTELLDALHVLEHDKGISPDVIVEAIEAALVSAYKRNFNQAQNVRVDFNPEKGSIKVFARKDVVDQVFDSRLEMSLDEAHKLNPVYKVGDVVELEVTPKRLWSNCCANREAGCYSTCSRSRTWYHL</sequence>
<feature type="domain" description="Transcription factor NusA N-terminal" evidence="2">
    <location>
        <begin position="4"/>
        <end position="97"/>
    </location>
</feature>
<dbReference type="Proteomes" id="UP000019249">
    <property type="component" value="Unassembled WGS sequence"/>
</dbReference>
<dbReference type="Pfam" id="PF08529">
    <property type="entry name" value="NusA_N"/>
    <property type="match status" value="1"/>
</dbReference>
<dbReference type="InterPro" id="IPR036555">
    <property type="entry name" value="NusA_N_sf"/>
</dbReference>
<dbReference type="SUPFAM" id="SSF69705">
    <property type="entry name" value="Transcription factor NusA, N-terminal domain"/>
    <property type="match status" value="1"/>
</dbReference>
<reference evidence="3 4" key="1">
    <citation type="journal article" date="2014" name="Int. J. Syst. Evol. Microbiol.">
        <title>Listeria floridensis sp. nov., Listeria aquatica sp. nov., Listeria cornellensis sp. nov., Listeria riparia sp. nov. and Listeria grandensis sp. nov., from agricultural and natural environments.</title>
        <authorList>
            <person name="den Bakker H.C."/>
            <person name="Warchocki S."/>
            <person name="Wright E.M."/>
            <person name="Allred A.F."/>
            <person name="Ahlstrom C."/>
            <person name="Manuel C.S."/>
            <person name="Stasiewicz M.J."/>
            <person name="Burrell A."/>
            <person name="Roof S."/>
            <person name="Strawn L."/>
            <person name="Fortes E.D."/>
            <person name="Nightingale K.K."/>
            <person name="Kephart D."/>
            <person name="Wiedmann M."/>
        </authorList>
    </citation>
    <scope>NUCLEOTIDE SEQUENCE [LARGE SCALE GENOMIC DNA]</scope>
    <source>
        <strain evidence="3 4">FSL S10-1187</strain>
    </source>
</reference>
<evidence type="ECO:0000256" key="1">
    <source>
        <dbReference type="ARBA" id="ARBA00022884"/>
    </source>
</evidence>
<dbReference type="Gene3D" id="3.30.1480.10">
    <property type="entry name" value="NusA, N-terminal domain"/>
    <property type="match status" value="1"/>
</dbReference>
<keyword evidence="1" id="KW-0694">RNA-binding</keyword>